<proteinExistence type="predicted"/>
<dbReference type="GO" id="GO:0006508">
    <property type="term" value="P:proteolysis"/>
    <property type="evidence" value="ECO:0007669"/>
    <property type="project" value="InterPro"/>
</dbReference>
<dbReference type="RefSeq" id="XP_002178683.1">
    <property type="nucleotide sequence ID" value="XM_002178647.1"/>
</dbReference>
<dbReference type="PANTHER" id="PTHR41775:SF1">
    <property type="entry name" value="PEPTIDASE M6-LIKE DOMAIN-CONTAINING PROTEIN"/>
    <property type="match status" value="1"/>
</dbReference>
<accession>B7FUZ7</accession>
<feature type="chain" id="PRO_5002855364" description="Peptidase M6-like domain-containing protein" evidence="2">
    <location>
        <begin position="30"/>
        <end position="735"/>
    </location>
</feature>
<evidence type="ECO:0000313" key="5">
    <source>
        <dbReference type="Proteomes" id="UP000000759"/>
    </source>
</evidence>
<organism evidence="4 5">
    <name type="scientific">Phaeodactylum tricornutum (strain CCAP 1055/1)</name>
    <dbReference type="NCBI Taxonomy" id="556484"/>
    <lineage>
        <taxon>Eukaryota</taxon>
        <taxon>Sar</taxon>
        <taxon>Stramenopiles</taxon>
        <taxon>Ochrophyta</taxon>
        <taxon>Bacillariophyta</taxon>
        <taxon>Bacillariophyceae</taxon>
        <taxon>Bacillariophycidae</taxon>
        <taxon>Naviculales</taxon>
        <taxon>Phaeodactylaceae</taxon>
        <taxon>Phaeodactylum</taxon>
    </lineage>
</organism>
<feature type="compositionally biased region" description="Polar residues" evidence="1">
    <location>
        <begin position="710"/>
        <end position="735"/>
    </location>
</feature>
<evidence type="ECO:0000256" key="2">
    <source>
        <dbReference type="SAM" id="SignalP"/>
    </source>
</evidence>
<feature type="signal peptide" evidence="2">
    <location>
        <begin position="1"/>
        <end position="29"/>
    </location>
</feature>
<sequence length="735" mass="80208">MKFSFHSEALFALLVVTTIKIDNVSGTLASPFPFEELNADGSPTGEMYVFGGPGNSWLEDKNGFTICPVVTHPDKIPQQLSNEDSVGNADPETTFYYCGKDKNGDVVPRMDLQVGRESPQASGLKPNVGKNENQIEEECGAFCEVDDSGRRLGEFRGSHRKLQGTLKNLVVLMRFSDHSSRNFLPTVAEVDDLMNAESPTASCPTGSVKQVFLENSNGRLILDSTVYQWVTLDPVYTETYCANDKSGLDVRIHECIANALDKVEAGGLDFRDFDQDNDGLIDAITFLHSGYGAEWNGASNRIWSHKWSLFTIEDGGEAGWTSSVGVSVFNYHINPSLWGSTGTSIGRIGVIAHETGHFLGLPDLYDIDGGGKGLNSWSLMANSWGFDSSQLYPPLLDPWCKIQLGWVTPTVLTETSRNIEIKPSYTDDDYYIIQRGFPEDEFLLIEYRRRVGYDSLIPEEGLLIYHIDDTASFDQEGFPGQTGWPENGNHYRVALLQADGEYDLEQFLDSDAGDVFRGGRDGASSLGPGPDIYPNTDSYQSGSVTKTGILIENISLAGDTVTFDFVYEEEGVPSLMPSGVPSLMPSGVPTATPREPTASPREPTATPREPTATPGEPTPTPREPTASPRDPTASPREPSATPREPTATPREPTAPPSSVPTTQPTGVPSFMPTADFFSSVPSHQPTRVPITLPTNMNNRDRGNGMKRNRMSANDSVHQPNRNPKLQVGCSNSYGS</sequence>
<reference evidence="4 5" key="1">
    <citation type="journal article" date="2008" name="Nature">
        <title>The Phaeodactylum genome reveals the evolutionary history of diatom genomes.</title>
        <authorList>
            <person name="Bowler C."/>
            <person name="Allen A.E."/>
            <person name="Badger J.H."/>
            <person name="Grimwood J."/>
            <person name="Jabbari K."/>
            <person name="Kuo A."/>
            <person name="Maheswari U."/>
            <person name="Martens C."/>
            <person name="Maumus F."/>
            <person name="Otillar R.P."/>
            <person name="Rayko E."/>
            <person name="Salamov A."/>
            <person name="Vandepoele K."/>
            <person name="Beszteri B."/>
            <person name="Gruber A."/>
            <person name="Heijde M."/>
            <person name="Katinka M."/>
            <person name="Mock T."/>
            <person name="Valentin K."/>
            <person name="Verret F."/>
            <person name="Berges J.A."/>
            <person name="Brownlee C."/>
            <person name="Cadoret J.P."/>
            <person name="Chiovitti A."/>
            <person name="Choi C.J."/>
            <person name="Coesel S."/>
            <person name="De Martino A."/>
            <person name="Detter J.C."/>
            <person name="Durkin C."/>
            <person name="Falciatore A."/>
            <person name="Fournet J."/>
            <person name="Haruta M."/>
            <person name="Huysman M.J."/>
            <person name="Jenkins B.D."/>
            <person name="Jiroutova K."/>
            <person name="Jorgensen R.E."/>
            <person name="Joubert Y."/>
            <person name="Kaplan A."/>
            <person name="Kroger N."/>
            <person name="Kroth P.G."/>
            <person name="La Roche J."/>
            <person name="Lindquist E."/>
            <person name="Lommer M."/>
            <person name="Martin-Jezequel V."/>
            <person name="Lopez P.J."/>
            <person name="Lucas S."/>
            <person name="Mangogna M."/>
            <person name="McGinnis K."/>
            <person name="Medlin L.K."/>
            <person name="Montsant A."/>
            <person name="Oudot-Le Secq M.P."/>
            <person name="Napoli C."/>
            <person name="Obornik M."/>
            <person name="Parker M.S."/>
            <person name="Petit J.L."/>
            <person name="Porcel B.M."/>
            <person name="Poulsen N."/>
            <person name="Robison M."/>
            <person name="Rychlewski L."/>
            <person name="Rynearson T.A."/>
            <person name="Schmutz J."/>
            <person name="Shapiro H."/>
            <person name="Siaut M."/>
            <person name="Stanley M."/>
            <person name="Sussman M.R."/>
            <person name="Taylor A.R."/>
            <person name="Vardi A."/>
            <person name="von Dassow P."/>
            <person name="Vyverman W."/>
            <person name="Willis A."/>
            <person name="Wyrwicz L.S."/>
            <person name="Rokhsar D.S."/>
            <person name="Weissenbach J."/>
            <person name="Armbrust E.V."/>
            <person name="Green B.R."/>
            <person name="Van de Peer Y."/>
            <person name="Grigoriev I.V."/>
        </authorList>
    </citation>
    <scope>NUCLEOTIDE SEQUENCE [LARGE SCALE GENOMIC DNA]</scope>
    <source>
        <strain evidence="4 5">CCAP 1055/1</strain>
    </source>
</reference>
<gene>
    <name evidence="4" type="ORF">PHATRDRAFT_44705</name>
</gene>
<name>B7FUZ7_PHATC</name>
<reference evidence="5" key="2">
    <citation type="submission" date="2008-08" db="EMBL/GenBank/DDBJ databases">
        <authorList>
            <consortium name="Diatom Consortium"/>
            <person name="Grigoriev I."/>
            <person name="Grimwood J."/>
            <person name="Kuo A."/>
            <person name="Otillar R.P."/>
            <person name="Salamov A."/>
            <person name="Detter J.C."/>
            <person name="Lindquist E."/>
            <person name="Shapiro H."/>
            <person name="Lucas S."/>
            <person name="Glavina del Rio T."/>
            <person name="Pitluck S."/>
            <person name="Rokhsar D."/>
            <person name="Bowler C."/>
        </authorList>
    </citation>
    <scope>GENOME REANNOTATION</scope>
    <source>
        <strain evidence="5">CCAP 1055/1</strain>
    </source>
</reference>
<dbReference type="GeneID" id="7197931"/>
<dbReference type="SUPFAM" id="SSF55486">
    <property type="entry name" value="Metalloproteases ('zincins'), catalytic domain"/>
    <property type="match status" value="1"/>
</dbReference>
<feature type="region of interest" description="Disordered" evidence="1">
    <location>
        <begin position="519"/>
        <end position="539"/>
    </location>
</feature>
<feature type="compositionally biased region" description="Low complexity" evidence="1">
    <location>
        <begin position="600"/>
        <end position="615"/>
    </location>
</feature>
<feature type="compositionally biased region" description="Low complexity" evidence="1">
    <location>
        <begin position="637"/>
        <end position="651"/>
    </location>
</feature>
<dbReference type="NCBIfam" id="TIGR03296">
    <property type="entry name" value="M6dom_TIGR03296"/>
    <property type="match status" value="1"/>
</dbReference>
<dbReference type="eggNOG" id="ENOG502S1RF">
    <property type="taxonomic scope" value="Eukaryota"/>
</dbReference>
<protein>
    <recommendedName>
        <fullName evidence="3">Peptidase M6-like domain-containing protein</fullName>
    </recommendedName>
</protein>
<feature type="domain" description="Peptidase M6-like" evidence="3">
    <location>
        <begin position="206"/>
        <end position="384"/>
    </location>
</feature>
<dbReference type="InterPro" id="IPR008757">
    <property type="entry name" value="Peptidase_M6-like_domain"/>
</dbReference>
<dbReference type="PANTHER" id="PTHR41775">
    <property type="entry name" value="SECRETED PROTEIN-RELATED"/>
    <property type="match status" value="1"/>
</dbReference>
<evidence type="ECO:0000259" key="3">
    <source>
        <dbReference type="Pfam" id="PF05547"/>
    </source>
</evidence>
<feature type="region of interest" description="Disordered" evidence="1">
    <location>
        <begin position="573"/>
        <end position="735"/>
    </location>
</feature>
<dbReference type="Pfam" id="PF05547">
    <property type="entry name" value="Peptidase_M6"/>
    <property type="match status" value="1"/>
</dbReference>
<dbReference type="HOGENOM" id="CLU_377436_0_0_1"/>
<dbReference type="InParanoid" id="B7FUZ7"/>
<evidence type="ECO:0000313" key="4">
    <source>
        <dbReference type="EMBL" id="EEC50348.1"/>
    </source>
</evidence>
<dbReference type="GO" id="GO:0008233">
    <property type="term" value="F:peptidase activity"/>
    <property type="evidence" value="ECO:0007669"/>
    <property type="project" value="InterPro"/>
</dbReference>
<keyword evidence="2" id="KW-0732">Signal</keyword>
<dbReference type="EMBL" id="CM000607">
    <property type="protein sequence ID" value="EEC50348.1"/>
    <property type="molecule type" value="Genomic_DNA"/>
</dbReference>
<dbReference type="KEGG" id="pti:PHATRDRAFT_44705"/>
<dbReference type="OrthoDB" id="9986966at2759"/>
<dbReference type="PaxDb" id="2850-Phatr44705"/>
<dbReference type="Proteomes" id="UP000000759">
    <property type="component" value="Chromosome 4"/>
</dbReference>
<dbReference type="AlphaFoldDB" id="B7FUZ7"/>
<dbReference type="STRING" id="556484.B7FUZ7"/>
<keyword evidence="5" id="KW-1185">Reference proteome</keyword>
<evidence type="ECO:0000256" key="1">
    <source>
        <dbReference type="SAM" id="MobiDB-lite"/>
    </source>
</evidence>